<proteinExistence type="predicted"/>
<sequence>MELFHLIRHLCTPMKVPNIPNEDLHKYRCTCQHKLHEFHFHLKPNKITHLHTLKQLHSTTRD</sequence>
<organism evidence="1">
    <name type="scientific">Solanum chacoense</name>
    <name type="common">Chaco potato</name>
    <dbReference type="NCBI Taxonomy" id="4108"/>
    <lineage>
        <taxon>Eukaryota</taxon>
        <taxon>Viridiplantae</taxon>
        <taxon>Streptophyta</taxon>
        <taxon>Embryophyta</taxon>
        <taxon>Tracheophyta</taxon>
        <taxon>Spermatophyta</taxon>
        <taxon>Magnoliopsida</taxon>
        <taxon>eudicotyledons</taxon>
        <taxon>Gunneridae</taxon>
        <taxon>Pentapetalae</taxon>
        <taxon>asterids</taxon>
        <taxon>lamiids</taxon>
        <taxon>Solanales</taxon>
        <taxon>Solanaceae</taxon>
        <taxon>Solanoideae</taxon>
        <taxon>Solaneae</taxon>
        <taxon>Solanum</taxon>
    </lineage>
</organism>
<name>A0A0V0HN35_SOLCH</name>
<dbReference type="AlphaFoldDB" id="A0A0V0HN35"/>
<accession>A0A0V0HN35</accession>
<protein>
    <submittedName>
        <fullName evidence="1">Putative ovule protein</fullName>
    </submittedName>
</protein>
<reference evidence="1" key="1">
    <citation type="submission" date="2015-12" db="EMBL/GenBank/DDBJ databases">
        <title>Gene expression during late stages of embryo sac development: a critical building block for successful pollen-pistil interactions.</title>
        <authorList>
            <person name="Liu Y."/>
            <person name="Joly V."/>
            <person name="Sabar M."/>
            <person name="Matton D.P."/>
        </authorList>
    </citation>
    <scope>NUCLEOTIDE SEQUENCE</scope>
</reference>
<dbReference type="EMBL" id="GEDG01017880">
    <property type="protein sequence ID" value="JAP21273.1"/>
    <property type="molecule type" value="Transcribed_RNA"/>
</dbReference>
<evidence type="ECO:0000313" key="1">
    <source>
        <dbReference type="EMBL" id="JAP21273.1"/>
    </source>
</evidence>